<protein>
    <submittedName>
        <fullName evidence="2">Uncharacterized protein</fullName>
    </submittedName>
</protein>
<feature type="region of interest" description="Disordered" evidence="1">
    <location>
        <begin position="322"/>
        <end position="351"/>
    </location>
</feature>
<evidence type="ECO:0000256" key="1">
    <source>
        <dbReference type="SAM" id="MobiDB-lite"/>
    </source>
</evidence>
<comment type="caution">
    <text evidence="2">The sequence shown here is derived from an EMBL/GenBank/DDBJ whole genome shotgun (WGS) entry which is preliminary data.</text>
</comment>
<proteinExistence type="predicted"/>
<accession>A0AAW0A4R2</accession>
<name>A0AAW0A4R2_9AGAR</name>
<gene>
    <name evidence="2" type="ORF">R3P38DRAFT_2796587</name>
</gene>
<dbReference type="Proteomes" id="UP001362999">
    <property type="component" value="Unassembled WGS sequence"/>
</dbReference>
<dbReference type="AlphaFoldDB" id="A0AAW0A4R2"/>
<reference evidence="2 3" key="1">
    <citation type="journal article" date="2024" name="J Genomics">
        <title>Draft genome sequencing and assembly of Favolaschia claudopus CIRM-BRFM 2984 isolated from oak limbs.</title>
        <authorList>
            <person name="Navarro D."/>
            <person name="Drula E."/>
            <person name="Chaduli D."/>
            <person name="Cazenave R."/>
            <person name="Ahrendt S."/>
            <person name="Wang J."/>
            <person name="Lipzen A."/>
            <person name="Daum C."/>
            <person name="Barry K."/>
            <person name="Grigoriev I.V."/>
            <person name="Favel A."/>
            <person name="Rosso M.N."/>
            <person name="Martin F."/>
        </authorList>
    </citation>
    <scope>NUCLEOTIDE SEQUENCE [LARGE SCALE GENOMIC DNA]</scope>
    <source>
        <strain evidence="2 3">CIRM-BRFM 2984</strain>
    </source>
</reference>
<dbReference type="EMBL" id="JAWWNJ010000085">
    <property type="protein sequence ID" value="KAK7001054.1"/>
    <property type="molecule type" value="Genomic_DNA"/>
</dbReference>
<sequence length="372" mass="41583">MPDFDTYIKRAVHNATRQVHPDFPQHLAAIQFSARATGEEVLNPRALGELTVTVFTYRFIVGSNIPLFLYPVVKTHVLCAKMYHALLRTHWTFIHEDDSPDLMYLFLGIMRLHSESRAATWLSEVLGPLIEAVVSGYTHYLCKADELQILRREKKDEDRVGQLQKVASLLCQITPSTPTTDGQVEVSPVQSVPQRIFDNDTVSEQAHAQPEQPSLDIAQQQDPSAVASASEVDVADEEGIETALCLWGCPRPQADNEQQCLPRRLFKTAHRTVSAVAIRTRYQLRALRKVFSGGNILSAYVEGLQSALGISQAPVVNLHTFRRSPAPSPPRHRPLLPKRNTSRAGDYKLHRPLTQGIKAESRKARIYASSSP</sequence>
<evidence type="ECO:0000313" key="2">
    <source>
        <dbReference type="EMBL" id="KAK7001054.1"/>
    </source>
</evidence>
<keyword evidence="3" id="KW-1185">Reference proteome</keyword>
<feature type="region of interest" description="Disordered" evidence="1">
    <location>
        <begin position="201"/>
        <end position="222"/>
    </location>
</feature>
<evidence type="ECO:0000313" key="3">
    <source>
        <dbReference type="Proteomes" id="UP001362999"/>
    </source>
</evidence>
<organism evidence="2 3">
    <name type="scientific">Favolaschia claudopus</name>
    <dbReference type="NCBI Taxonomy" id="2862362"/>
    <lineage>
        <taxon>Eukaryota</taxon>
        <taxon>Fungi</taxon>
        <taxon>Dikarya</taxon>
        <taxon>Basidiomycota</taxon>
        <taxon>Agaricomycotina</taxon>
        <taxon>Agaricomycetes</taxon>
        <taxon>Agaricomycetidae</taxon>
        <taxon>Agaricales</taxon>
        <taxon>Marasmiineae</taxon>
        <taxon>Mycenaceae</taxon>
        <taxon>Favolaschia</taxon>
    </lineage>
</organism>